<comment type="caution">
    <text evidence="1">The sequence shown here is derived from an EMBL/GenBank/DDBJ whole genome shotgun (WGS) entry which is preliminary data.</text>
</comment>
<organism evidence="1 2">
    <name type="scientific">Oceanobacillus polygoni</name>
    <dbReference type="NCBI Taxonomy" id="1235259"/>
    <lineage>
        <taxon>Bacteria</taxon>
        <taxon>Bacillati</taxon>
        <taxon>Bacillota</taxon>
        <taxon>Bacilli</taxon>
        <taxon>Bacillales</taxon>
        <taxon>Bacillaceae</taxon>
        <taxon>Oceanobacillus</taxon>
    </lineage>
</organism>
<gene>
    <name evidence="1" type="ORF">J2Z64_002465</name>
</gene>
<dbReference type="OrthoDB" id="2433584at2"/>
<dbReference type="RefSeq" id="WP_149473985.1">
    <property type="nucleotide sequence ID" value="NZ_JAGGMB010000007.1"/>
</dbReference>
<name>A0A9X1CI00_9BACI</name>
<dbReference type="InterPro" id="IPR024562">
    <property type="entry name" value="YqhG"/>
</dbReference>
<sequence>MAITNLNQFLTDYFSAKDCEIISNHDGVIQIQLNEQMDRELMNRPFYWHYIKKIGRTGDPMQLTLITNPQKRDEQGEWIHFGSPRLQQIMNHLKEKEKFTKLFQSMDVTEKTALHPWLVINFKISYQGQHKKDEIISIGLHLVNGMMKLDMMNLLTKFSLQTTISDYCFTLSPMIKIKSGYLRMEAVLSNYIEEQEHTWAKKSSELLEEEIQTLKHFYQGDEESEQMQKEQEALMKRYQPNIAMNVINGGIVYLQQDAL</sequence>
<protein>
    <submittedName>
        <fullName evidence="1">Uncharacterized protein</fullName>
    </submittedName>
</protein>
<evidence type="ECO:0000313" key="2">
    <source>
        <dbReference type="Proteomes" id="UP001138793"/>
    </source>
</evidence>
<keyword evidence="2" id="KW-1185">Reference proteome</keyword>
<dbReference type="Proteomes" id="UP001138793">
    <property type="component" value="Unassembled WGS sequence"/>
</dbReference>
<dbReference type="AlphaFoldDB" id="A0A9X1CI00"/>
<dbReference type="Pfam" id="PF11079">
    <property type="entry name" value="YqhG"/>
    <property type="match status" value="1"/>
</dbReference>
<reference evidence="1" key="1">
    <citation type="submission" date="2021-03" db="EMBL/GenBank/DDBJ databases">
        <title>Genomic Encyclopedia of Type Strains, Phase IV (KMG-IV): sequencing the most valuable type-strain genomes for metagenomic binning, comparative biology and taxonomic classification.</title>
        <authorList>
            <person name="Goeker M."/>
        </authorList>
    </citation>
    <scope>NUCLEOTIDE SEQUENCE</scope>
    <source>
        <strain evidence="1">DSM 107338</strain>
    </source>
</reference>
<evidence type="ECO:0000313" key="1">
    <source>
        <dbReference type="EMBL" id="MBP2078208.1"/>
    </source>
</evidence>
<dbReference type="EMBL" id="JAGGMB010000007">
    <property type="protein sequence ID" value="MBP2078208.1"/>
    <property type="molecule type" value="Genomic_DNA"/>
</dbReference>
<accession>A0A9X1CI00</accession>
<proteinExistence type="predicted"/>